<keyword evidence="2" id="KW-0547">Nucleotide-binding</keyword>
<dbReference type="EMBL" id="DROD01000428">
    <property type="protein sequence ID" value="HHJ52781.1"/>
    <property type="molecule type" value="Genomic_DNA"/>
</dbReference>
<protein>
    <submittedName>
        <fullName evidence="6">AAA family ATPase</fullName>
    </submittedName>
</protein>
<keyword evidence="4" id="KW-0143">Chaperone</keyword>
<dbReference type="AlphaFoldDB" id="A0A7V5PPB7"/>
<dbReference type="SUPFAM" id="SSF52540">
    <property type="entry name" value="P-loop containing nucleoside triphosphate hydrolases"/>
    <property type="match status" value="1"/>
</dbReference>
<dbReference type="GO" id="GO:0051603">
    <property type="term" value="P:proteolysis involved in protein catabolic process"/>
    <property type="evidence" value="ECO:0007669"/>
    <property type="project" value="TreeGrafter"/>
</dbReference>
<evidence type="ECO:0000256" key="4">
    <source>
        <dbReference type="ARBA" id="ARBA00023186"/>
    </source>
</evidence>
<name>A0A7V5PPB7_CALAY</name>
<dbReference type="InterPro" id="IPR027417">
    <property type="entry name" value="P-loop_NTPase"/>
</dbReference>
<gene>
    <name evidence="6" type="ORF">ENJ89_06260</name>
</gene>
<dbReference type="InterPro" id="IPR050052">
    <property type="entry name" value="ATP-dep_Clp_protease_ClpX"/>
</dbReference>
<evidence type="ECO:0000256" key="3">
    <source>
        <dbReference type="ARBA" id="ARBA00022840"/>
    </source>
</evidence>
<dbReference type="GO" id="GO:0016887">
    <property type="term" value="F:ATP hydrolysis activity"/>
    <property type="evidence" value="ECO:0007669"/>
    <property type="project" value="InterPro"/>
</dbReference>
<comment type="similarity">
    <text evidence="1">Belongs to the ClpX chaperone family. HslU subfamily.</text>
</comment>
<comment type="caution">
    <text evidence="6">The sequence shown here is derived from an EMBL/GenBank/DDBJ whole genome shotgun (WGS) entry which is preliminary data.</text>
</comment>
<sequence>MSIDTLTPRQIVAELDKYIIGQDRAKKMVAIALRNRWRRQHVREDLREEIMPNNIILIGPTGVGKTEISRRLAKLANAPFVKVEASKFTEVGYVGRDVESIIRDLVEIGVQMVREEKTKSVEGKAREHAIERML</sequence>
<evidence type="ECO:0000256" key="2">
    <source>
        <dbReference type="ARBA" id="ARBA00022741"/>
    </source>
</evidence>
<keyword evidence="3" id="KW-0067">ATP-binding</keyword>
<evidence type="ECO:0000313" key="6">
    <source>
        <dbReference type="EMBL" id="HHJ52781.1"/>
    </source>
</evidence>
<feature type="non-terminal residue" evidence="6">
    <location>
        <position position="134"/>
    </location>
</feature>
<dbReference type="Gene3D" id="3.40.50.300">
    <property type="entry name" value="P-loop containing nucleotide triphosphate hydrolases"/>
    <property type="match status" value="1"/>
</dbReference>
<organism evidence="6">
    <name type="scientific">Caldithrix abyssi</name>
    <dbReference type="NCBI Taxonomy" id="187145"/>
    <lineage>
        <taxon>Bacteria</taxon>
        <taxon>Pseudomonadati</taxon>
        <taxon>Calditrichota</taxon>
        <taxon>Calditrichia</taxon>
        <taxon>Calditrichales</taxon>
        <taxon>Calditrichaceae</taxon>
        <taxon>Caldithrix</taxon>
    </lineage>
</organism>
<reference evidence="6" key="1">
    <citation type="journal article" date="2020" name="mSystems">
        <title>Genome- and Community-Level Interaction Insights into Carbon Utilization and Element Cycling Functions of Hydrothermarchaeota in Hydrothermal Sediment.</title>
        <authorList>
            <person name="Zhou Z."/>
            <person name="Liu Y."/>
            <person name="Xu W."/>
            <person name="Pan J."/>
            <person name="Luo Z.H."/>
            <person name="Li M."/>
        </authorList>
    </citation>
    <scope>NUCLEOTIDE SEQUENCE [LARGE SCALE GENOMIC DNA]</scope>
    <source>
        <strain evidence="6">HyVt-527</strain>
    </source>
</reference>
<accession>A0A7V5PPB7</accession>
<evidence type="ECO:0000256" key="1">
    <source>
        <dbReference type="ARBA" id="ARBA00009771"/>
    </source>
</evidence>
<dbReference type="GO" id="GO:0009376">
    <property type="term" value="C:HslUV protease complex"/>
    <property type="evidence" value="ECO:0007669"/>
    <property type="project" value="TreeGrafter"/>
</dbReference>
<proteinExistence type="inferred from homology"/>
<dbReference type="PANTHER" id="PTHR48102">
    <property type="entry name" value="ATP-DEPENDENT CLP PROTEASE ATP-BINDING SUBUNIT CLPX-LIKE, MITOCHONDRIAL-RELATED"/>
    <property type="match status" value="1"/>
</dbReference>
<evidence type="ECO:0000259" key="5">
    <source>
        <dbReference type="Pfam" id="PF00004"/>
    </source>
</evidence>
<dbReference type="Proteomes" id="UP000886124">
    <property type="component" value="Unassembled WGS sequence"/>
</dbReference>
<dbReference type="PANTHER" id="PTHR48102:SF3">
    <property type="entry name" value="ATP-DEPENDENT PROTEASE ATPASE SUBUNIT HSLU"/>
    <property type="match status" value="1"/>
</dbReference>
<dbReference type="Pfam" id="PF00004">
    <property type="entry name" value="AAA"/>
    <property type="match status" value="1"/>
</dbReference>
<dbReference type="GO" id="GO:0005524">
    <property type="term" value="F:ATP binding"/>
    <property type="evidence" value="ECO:0007669"/>
    <property type="project" value="UniProtKB-KW"/>
</dbReference>
<dbReference type="InterPro" id="IPR003959">
    <property type="entry name" value="ATPase_AAA_core"/>
</dbReference>
<feature type="domain" description="ATPase AAA-type core" evidence="5">
    <location>
        <begin position="55"/>
        <end position="102"/>
    </location>
</feature>
<dbReference type="FunFam" id="3.40.50.300:FF:000220">
    <property type="entry name" value="ATP-dependent protease ATPase subunit HslU"/>
    <property type="match status" value="1"/>
</dbReference>